<dbReference type="AlphaFoldDB" id="A0A0F8ZW00"/>
<gene>
    <name evidence="2" type="ORF">LCGC14_2987100</name>
</gene>
<comment type="caution">
    <text evidence="2">The sequence shown here is derived from an EMBL/GenBank/DDBJ whole genome shotgun (WGS) entry which is preliminary data.</text>
</comment>
<name>A0A0F8ZW00_9ZZZZ</name>
<sequence length="128" mass="12647">GNLNRAAANTGGSITNLGARSGGGGGGLSGPPEISALDRARTSLLKTQRNATRVASIRAGQQQFSPSPIGSPGVLVRGGINDPGGTGAARPSASPLNSGTVITNRSLTGKKSVSSSFAKPLNVSSTFF</sequence>
<feature type="compositionally biased region" description="Polar residues" evidence="1">
    <location>
        <begin position="57"/>
        <end position="68"/>
    </location>
</feature>
<proteinExistence type="predicted"/>
<feature type="region of interest" description="Disordered" evidence="1">
    <location>
        <begin position="1"/>
        <end position="34"/>
    </location>
</feature>
<protein>
    <submittedName>
        <fullName evidence="2">Uncharacterized protein</fullName>
    </submittedName>
</protein>
<feature type="compositionally biased region" description="Gly residues" evidence="1">
    <location>
        <begin position="20"/>
        <end position="29"/>
    </location>
</feature>
<evidence type="ECO:0000313" key="2">
    <source>
        <dbReference type="EMBL" id="KKK64151.1"/>
    </source>
</evidence>
<accession>A0A0F8ZW00</accession>
<reference evidence="2" key="1">
    <citation type="journal article" date="2015" name="Nature">
        <title>Complex archaea that bridge the gap between prokaryotes and eukaryotes.</title>
        <authorList>
            <person name="Spang A."/>
            <person name="Saw J.H."/>
            <person name="Jorgensen S.L."/>
            <person name="Zaremba-Niedzwiedzka K."/>
            <person name="Martijn J."/>
            <person name="Lind A.E."/>
            <person name="van Eijk R."/>
            <person name="Schleper C."/>
            <person name="Guy L."/>
            <person name="Ettema T.J."/>
        </authorList>
    </citation>
    <scope>NUCLEOTIDE SEQUENCE</scope>
</reference>
<dbReference type="EMBL" id="LAZR01061156">
    <property type="protein sequence ID" value="KKK64151.1"/>
    <property type="molecule type" value="Genomic_DNA"/>
</dbReference>
<feature type="non-terminal residue" evidence="2">
    <location>
        <position position="1"/>
    </location>
</feature>
<feature type="region of interest" description="Disordered" evidence="1">
    <location>
        <begin position="57"/>
        <end position="102"/>
    </location>
</feature>
<evidence type="ECO:0000256" key="1">
    <source>
        <dbReference type="SAM" id="MobiDB-lite"/>
    </source>
</evidence>
<organism evidence="2">
    <name type="scientific">marine sediment metagenome</name>
    <dbReference type="NCBI Taxonomy" id="412755"/>
    <lineage>
        <taxon>unclassified sequences</taxon>
        <taxon>metagenomes</taxon>
        <taxon>ecological metagenomes</taxon>
    </lineage>
</organism>